<evidence type="ECO:0000313" key="2">
    <source>
        <dbReference type="Proteomes" id="UP000188181"/>
    </source>
</evidence>
<sequence>MYSVLPSFVLGFHGCDESVAEDVFSGRAELKFSDNDYDWLGNGIYFWENNPVRALEFAKQVKLFPQISRGKVKKAAVVGAIIDLGHCLNLLDSKFIEFLKFGYEVVAENIKQYDEPMPENTPVKRDGDLLIRRLDCAVVEAVHEKQDWLVEKGKADYKFDTTRGVFIEGKEIYPNSGFRDKNHIQICVRNPACIKGYFRVRSE</sequence>
<keyword evidence="2" id="KW-1185">Reference proteome</keyword>
<dbReference type="KEGG" id="pbas:SMSP2_02665"/>
<dbReference type="Proteomes" id="UP000188181">
    <property type="component" value="Chromosome"/>
</dbReference>
<protein>
    <submittedName>
        <fullName evidence="1">Uncharacterized protein</fullName>
    </submittedName>
</protein>
<accession>A0A1Q2MIY3</accession>
<dbReference type="SUPFAM" id="SSF56399">
    <property type="entry name" value="ADP-ribosylation"/>
    <property type="match status" value="1"/>
</dbReference>
<name>A0A1Q2MIY3_9BACT</name>
<dbReference type="EMBL" id="CP019646">
    <property type="protein sequence ID" value="AQQ72282.1"/>
    <property type="molecule type" value="Genomic_DNA"/>
</dbReference>
<proteinExistence type="predicted"/>
<dbReference type="AlphaFoldDB" id="A0A1Q2MIY3"/>
<reference evidence="2" key="1">
    <citation type="submission" date="2017-02" db="EMBL/GenBank/DDBJ databases">
        <title>Comparative genomics and description of representatives of a novel lineage of planctomycetes thriving in anoxic sediments.</title>
        <authorList>
            <person name="Spring S."/>
            <person name="Bunk B."/>
            <person name="Sproer C."/>
        </authorList>
    </citation>
    <scope>NUCLEOTIDE SEQUENCE [LARGE SCALE GENOMIC DNA]</scope>
    <source>
        <strain evidence="2">SM-Chi-D1</strain>
    </source>
</reference>
<dbReference type="OrthoDB" id="274805at2"/>
<gene>
    <name evidence="1" type="ORF">SMSP2_02665</name>
</gene>
<organism evidence="1 2">
    <name type="scientific">Limihaloglobus sulfuriphilus</name>
    <dbReference type="NCBI Taxonomy" id="1851148"/>
    <lineage>
        <taxon>Bacteria</taxon>
        <taxon>Pseudomonadati</taxon>
        <taxon>Planctomycetota</taxon>
        <taxon>Phycisphaerae</taxon>
        <taxon>Sedimentisphaerales</taxon>
        <taxon>Sedimentisphaeraceae</taxon>
        <taxon>Limihaloglobus</taxon>
    </lineage>
</organism>
<evidence type="ECO:0000313" key="1">
    <source>
        <dbReference type="EMBL" id="AQQ72282.1"/>
    </source>
</evidence>